<dbReference type="AlphaFoldDB" id="A0A7J8PMR5"/>
<dbReference type="EMBL" id="JABEZZ010000007">
    <property type="protein sequence ID" value="MBA0590547.1"/>
    <property type="molecule type" value="Genomic_DNA"/>
</dbReference>
<sequence>VSGFFGVVVNRAGCCFLVTENDLADLSLEDGDEEDGEDLMKILLVLSTFWVQIHELPPGLFSESIA</sequence>
<reference evidence="1 2" key="1">
    <citation type="journal article" date="2019" name="Genome Biol. Evol.">
        <title>Insights into the evolution of the New World diploid cottons (Gossypium, subgenus Houzingenia) based on genome sequencing.</title>
        <authorList>
            <person name="Grover C.E."/>
            <person name="Arick M.A. 2nd"/>
            <person name="Thrash A."/>
            <person name="Conover J.L."/>
            <person name="Sanders W.S."/>
            <person name="Peterson D.G."/>
            <person name="Frelichowski J.E."/>
            <person name="Scheffler J.A."/>
            <person name="Scheffler B.E."/>
            <person name="Wendel J.F."/>
        </authorList>
    </citation>
    <scope>NUCLEOTIDE SEQUENCE [LARGE SCALE GENOMIC DNA]</scope>
    <source>
        <strain evidence="1">8</strain>
        <tissue evidence="1">Leaf</tissue>
    </source>
</reference>
<name>A0A7J8PMR5_GOSRA</name>
<evidence type="ECO:0000313" key="1">
    <source>
        <dbReference type="EMBL" id="MBA0590547.1"/>
    </source>
</evidence>
<evidence type="ECO:0000313" key="2">
    <source>
        <dbReference type="Proteomes" id="UP000593578"/>
    </source>
</evidence>
<protein>
    <submittedName>
        <fullName evidence="1">Uncharacterized protein</fullName>
    </submittedName>
</protein>
<feature type="non-terminal residue" evidence="1">
    <location>
        <position position="66"/>
    </location>
</feature>
<accession>A0A7J8PMR5</accession>
<feature type="non-terminal residue" evidence="1">
    <location>
        <position position="1"/>
    </location>
</feature>
<dbReference type="Proteomes" id="UP000593578">
    <property type="component" value="Unassembled WGS sequence"/>
</dbReference>
<organism evidence="1 2">
    <name type="scientific">Gossypium raimondii</name>
    <name type="common">Peruvian cotton</name>
    <name type="synonym">Gossypium klotzschianum subsp. raimondii</name>
    <dbReference type="NCBI Taxonomy" id="29730"/>
    <lineage>
        <taxon>Eukaryota</taxon>
        <taxon>Viridiplantae</taxon>
        <taxon>Streptophyta</taxon>
        <taxon>Embryophyta</taxon>
        <taxon>Tracheophyta</taxon>
        <taxon>Spermatophyta</taxon>
        <taxon>Magnoliopsida</taxon>
        <taxon>eudicotyledons</taxon>
        <taxon>Gunneridae</taxon>
        <taxon>Pentapetalae</taxon>
        <taxon>rosids</taxon>
        <taxon>malvids</taxon>
        <taxon>Malvales</taxon>
        <taxon>Malvaceae</taxon>
        <taxon>Malvoideae</taxon>
        <taxon>Gossypium</taxon>
    </lineage>
</organism>
<gene>
    <name evidence="1" type="ORF">Gorai_019249</name>
</gene>
<proteinExistence type="predicted"/>
<comment type="caution">
    <text evidence="1">The sequence shown here is derived from an EMBL/GenBank/DDBJ whole genome shotgun (WGS) entry which is preliminary data.</text>
</comment>